<accession>A0A4U3L0E6</accession>
<feature type="transmembrane region" description="Helical" evidence="1">
    <location>
        <begin position="48"/>
        <end position="68"/>
    </location>
</feature>
<comment type="caution">
    <text evidence="3">The sequence shown here is derived from an EMBL/GenBank/DDBJ whole genome shotgun (WGS) entry which is preliminary data.</text>
</comment>
<evidence type="ECO:0000313" key="4">
    <source>
        <dbReference type="Proteomes" id="UP000305848"/>
    </source>
</evidence>
<evidence type="ECO:0000256" key="2">
    <source>
        <dbReference type="SAM" id="SignalP"/>
    </source>
</evidence>
<reference evidence="3 4" key="1">
    <citation type="submission" date="2019-05" db="EMBL/GenBank/DDBJ databases">
        <title>Panacibacter sp. strain 17mud1-8 Genome sequencing and assembly.</title>
        <authorList>
            <person name="Chhetri G."/>
        </authorList>
    </citation>
    <scope>NUCLEOTIDE SEQUENCE [LARGE SCALE GENOMIC DNA]</scope>
    <source>
        <strain evidence="3 4">17mud1-8</strain>
    </source>
</reference>
<gene>
    <name evidence="3" type="ORF">FC093_11235</name>
</gene>
<dbReference type="RefSeq" id="WP_137261882.1">
    <property type="nucleotide sequence ID" value="NZ_SZQL01000008.1"/>
</dbReference>
<name>A0A4U3L0E6_9BACT</name>
<dbReference type="InterPro" id="IPR058207">
    <property type="entry name" value="PID_CTERM"/>
</dbReference>
<keyword evidence="1" id="KW-0472">Membrane</keyword>
<keyword evidence="2" id="KW-0732">Signal</keyword>
<keyword evidence="4" id="KW-1185">Reference proteome</keyword>
<dbReference type="AlphaFoldDB" id="A0A4U3L0E6"/>
<evidence type="ECO:0008006" key="5">
    <source>
        <dbReference type="Google" id="ProtNLM"/>
    </source>
</evidence>
<protein>
    <recommendedName>
        <fullName evidence="5">DUF4134 domain-containing protein</fullName>
    </recommendedName>
</protein>
<keyword evidence="1" id="KW-0812">Transmembrane</keyword>
<dbReference type="NCBIfam" id="NF046080">
    <property type="entry name" value="PID_CTERM"/>
    <property type="match status" value="1"/>
</dbReference>
<feature type="signal peptide" evidence="2">
    <location>
        <begin position="1"/>
        <end position="32"/>
    </location>
</feature>
<feature type="chain" id="PRO_5020976334" description="DUF4134 domain-containing protein" evidence="2">
    <location>
        <begin position="33"/>
        <end position="90"/>
    </location>
</feature>
<keyword evidence="1" id="KW-1133">Transmembrane helix</keyword>
<proteinExistence type="predicted"/>
<dbReference type="EMBL" id="SZQL01000008">
    <property type="protein sequence ID" value="TKK68202.1"/>
    <property type="molecule type" value="Genomic_DNA"/>
</dbReference>
<evidence type="ECO:0000256" key="1">
    <source>
        <dbReference type="SAM" id="Phobius"/>
    </source>
</evidence>
<organism evidence="3 4">
    <name type="scientific">Ilyomonas limi</name>
    <dbReference type="NCBI Taxonomy" id="2575867"/>
    <lineage>
        <taxon>Bacteria</taxon>
        <taxon>Pseudomonadati</taxon>
        <taxon>Bacteroidota</taxon>
        <taxon>Chitinophagia</taxon>
        <taxon>Chitinophagales</taxon>
        <taxon>Chitinophagaceae</taxon>
        <taxon>Ilyomonas</taxon>
    </lineage>
</organism>
<dbReference type="Proteomes" id="UP000305848">
    <property type="component" value="Unassembled WGS sequence"/>
</dbReference>
<evidence type="ECO:0000313" key="3">
    <source>
        <dbReference type="EMBL" id="TKK68202.1"/>
    </source>
</evidence>
<sequence length="90" mass="9295">MPKRNNYKKSNMIRAVGVVAFACLLSVTAVYAQGPEAVGDGLDGETTTNVPFDGGVSLLVAAGIGYGAKKAYNAKKKGTTEENNEAAPCL</sequence>